<dbReference type="Pfam" id="PF03852">
    <property type="entry name" value="Vsr"/>
    <property type="match status" value="1"/>
</dbReference>
<dbReference type="EMBL" id="CP071090">
    <property type="protein sequence ID" value="QSQ19565.1"/>
    <property type="molecule type" value="Genomic_DNA"/>
</dbReference>
<keyword evidence="5 6" id="KW-0234">DNA repair</keyword>
<proteinExistence type="inferred from homology"/>
<evidence type="ECO:0000256" key="6">
    <source>
        <dbReference type="PIRNR" id="PIRNR018267"/>
    </source>
</evidence>
<dbReference type="RefSeq" id="WP_206721149.1">
    <property type="nucleotide sequence ID" value="NZ_CP071090.1"/>
</dbReference>
<gene>
    <name evidence="8" type="primary">vsr</name>
    <name evidence="8" type="ORF">JY651_30155</name>
</gene>
<comment type="function">
    <text evidence="6">May nick specific sequences that contain T:G mispairs resulting from m5C-deamination.</text>
</comment>
<evidence type="ECO:0000313" key="9">
    <source>
        <dbReference type="Proteomes" id="UP000662747"/>
    </source>
</evidence>
<sequence>MDTLTPKERSERMSRVRNRDTKPEMRVRRLVSSMGYRYRLQYKKVPGRPDLAFPGRKKAIFVHGCFWHRHPDPACPLARVPKSRLDFWMPKLEGNRVRDLRKLQELHVLGWSALIIWECQLRDEDALRESIREFLDAPPRRAPPTMGVPAWKNATPL</sequence>
<dbReference type="CDD" id="cd00221">
    <property type="entry name" value="Vsr"/>
    <property type="match status" value="1"/>
</dbReference>
<dbReference type="Gene3D" id="3.40.960.10">
    <property type="entry name" value="VSR Endonuclease"/>
    <property type="match status" value="1"/>
</dbReference>
<dbReference type="InterPro" id="IPR011335">
    <property type="entry name" value="Restrct_endonuc-II-like"/>
</dbReference>
<keyword evidence="2 6" id="KW-0255">Endonuclease</keyword>
<evidence type="ECO:0000256" key="2">
    <source>
        <dbReference type="ARBA" id="ARBA00022759"/>
    </source>
</evidence>
<feature type="region of interest" description="Disordered" evidence="7">
    <location>
        <begin position="1"/>
        <end position="22"/>
    </location>
</feature>
<comment type="similarity">
    <text evidence="6">Belongs to the vsr family.</text>
</comment>
<organism evidence="8 9">
    <name type="scientific">Pyxidicoccus parkwayensis</name>
    <dbReference type="NCBI Taxonomy" id="2813578"/>
    <lineage>
        <taxon>Bacteria</taxon>
        <taxon>Pseudomonadati</taxon>
        <taxon>Myxococcota</taxon>
        <taxon>Myxococcia</taxon>
        <taxon>Myxococcales</taxon>
        <taxon>Cystobacterineae</taxon>
        <taxon>Myxococcaceae</taxon>
        <taxon>Pyxidicoccus</taxon>
    </lineage>
</organism>
<dbReference type="EC" id="3.1.-.-" evidence="6"/>
<keyword evidence="1 6" id="KW-0540">Nuclease</keyword>
<name>A0ABX7NLC9_9BACT</name>
<evidence type="ECO:0000256" key="3">
    <source>
        <dbReference type="ARBA" id="ARBA00022763"/>
    </source>
</evidence>
<dbReference type="SUPFAM" id="SSF52980">
    <property type="entry name" value="Restriction endonuclease-like"/>
    <property type="match status" value="1"/>
</dbReference>
<dbReference type="GO" id="GO:0004519">
    <property type="term" value="F:endonuclease activity"/>
    <property type="evidence" value="ECO:0007669"/>
    <property type="project" value="UniProtKB-KW"/>
</dbReference>
<evidence type="ECO:0000256" key="1">
    <source>
        <dbReference type="ARBA" id="ARBA00022722"/>
    </source>
</evidence>
<evidence type="ECO:0000256" key="4">
    <source>
        <dbReference type="ARBA" id="ARBA00022801"/>
    </source>
</evidence>
<evidence type="ECO:0000256" key="7">
    <source>
        <dbReference type="SAM" id="MobiDB-lite"/>
    </source>
</evidence>
<dbReference type="Proteomes" id="UP000662747">
    <property type="component" value="Chromosome"/>
</dbReference>
<dbReference type="PIRSF" id="PIRSF018267">
    <property type="entry name" value="VSR_endonuc"/>
    <property type="match status" value="1"/>
</dbReference>
<protein>
    <recommendedName>
        <fullName evidence="6">Very short patch repair endonuclease</fullName>
        <ecNumber evidence="6">3.1.-.-</ecNumber>
    </recommendedName>
</protein>
<keyword evidence="4 6" id="KW-0378">Hydrolase</keyword>
<evidence type="ECO:0000256" key="5">
    <source>
        <dbReference type="ARBA" id="ARBA00023204"/>
    </source>
</evidence>
<dbReference type="NCBIfam" id="TIGR00632">
    <property type="entry name" value="vsr"/>
    <property type="match status" value="1"/>
</dbReference>
<keyword evidence="3 6" id="KW-0227">DNA damage</keyword>
<evidence type="ECO:0000313" key="8">
    <source>
        <dbReference type="EMBL" id="QSQ19565.1"/>
    </source>
</evidence>
<reference evidence="8 9" key="1">
    <citation type="submission" date="2021-02" db="EMBL/GenBank/DDBJ databases">
        <title>De Novo genome assembly of isolated myxobacteria.</title>
        <authorList>
            <person name="Stevens D.C."/>
        </authorList>
    </citation>
    <scope>NUCLEOTIDE SEQUENCE [LARGE SCALE GENOMIC DNA]</scope>
    <source>
        <strain evidence="9">SCPEA02</strain>
    </source>
</reference>
<accession>A0ABX7NLC9</accession>
<keyword evidence="9" id="KW-1185">Reference proteome</keyword>
<dbReference type="InterPro" id="IPR004603">
    <property type="entry name" value="DNA_mismatch_endonuc_vsr"/>
</dbReference>